<organism evidence="1 2">
    <name type="scientific">Quercus lobata</name>
    <name type="common">Valley oak</name>
    <dbReference type="NCBI Taxonomy" id="97700"/>
    <lineage>
        <taxon>Eukaryota</taxon>
        <taxon>Viridiplantae</taxon>
        <taxon>Streptophyta</taxon>
        <taxon>Embryophyta</taxon>
        <taxon>Tracheophyta</taxon>
        <taxon>Spermatophyta</taxon>
        <taxon>Magnoliopsida</taxon>
        <taxon>eudicotyledons</taxon>
        <taxon>Gunneridae</taxon>
        <taxon>Pentapetalae</taxon>
        <taxon>rosids</taxon>
        <taxon>fabids</taxon>
        <taxon>Fagales</taxon>
        <taxon>Fagaceae</taxon>
        <taxon>Quercus</taxon>
    </lineage>
</organism>
<evidence type="ECO:0000313" key="2">
    <source>
        <dbReference type="Proteomes" id="UP000594261"/>
    </source>
</evidence>
<dbReference type="InParanoid" id="A0A7N2MWS0"/>
<keyword evidence="2" id="KW-1185">Reference proteome</keyword>
<reference evidence="1" key="2">
    <citation type="submission" date="2021-01" db="UniProtKB">
        <authorList>
            <consortium name="EnsemblPlants"/>
        </authorList>
    </citation>
    <scope>IDENTIFICATION</scope>
</reference>
<reference evidence="1 2" key="1">
    <citation type="journal article" date="2016" name="G3 (Bethesda)">
        <title>First Draft Assembly and Annotation of the Genome of a California Endemic Oak Quercus lobata Nee (Fagaceae).</title>
        <authorList>
            <person name="Sork V.L."/>
            <person name="Fitz-Gibbon S.T."/>
            <person name="Puiu D."/>
            <person name="Crepeau M."/>
            <person name="Gugger P.F."/>
            <person name="Sherman R."/>
            <person name="Stevens K."/>
            <person name="Langley C.H."/>
            <person name="Pellegrini M."/>
            <person name="Salzberg S.L."/>
        </authorList>
    </citation>
    <scope>NUCLEOTIDE SEQUENCE [LARGE SCALE GENOMIC DNA]</scope>
    <source>
        <strain evidence="1 2">cv. SW786</strain>
    </source>
</reference>
<proteinExistence type="predicted"/>
<dbReference type="Gramene" id="QL11p016747:mrna">
    <property type="protein sequence ID" value="QL11p016747:mrna"/>
    <property type="gene ID" value="QL11p016747"/>
</dbReference>
<dbReference type="AlphaFoldDB" id="A0A7N2MWS0"/>
<evidence type="ECO:0000313" key="1">
    <source>
        <dbReference type="EnsemblPlants" id="QL11p016747:mrna"/>
    </source>
</evidence>
<dbReference type="EnsemblPlants" id="QL11p016747:mrna">
    <property type="protein sequence ID" value="QL11p016747:mrna"/>
    <property type="gene ID" value="QL11p016747"/>
</dbReference>
<name>A0A7N2MWS0_QUELO</name>
<dbReference type="EMBL" id="LRBV02000011">
    <property type="status" value="NOT_ANNOTATED_CDS"/>
    <property type="molecule type" value="Genomic_DNA"/>
</dbReference>
<sequence length="284" mass="33168">MEEGIAALEYEISNSGGDVCPGSLRGLCASFIRFVNTEKAQMSKSLLQGLGTGEFVYPFMVISKRNVWLVVQKIDSTLGQFKKKNTEIWSCYQLDDKYEIIVRRKLIHLRDHPMLLTSQERLHFLVLALMSLNYENKMSDWKARFDGLYKEQKVDIAKRVENDLEYKMVFNYEILSNSASSQIIFSRNVIIHINGDRQCKTSEQVEKKKLNDYFPQLLTMLYSFIIDERIDVWDQRNCWLEVPGGVGWDRKGSPEPNLHVCGEDDTKRAVYNMEERIEKRDRNL</sequence>
<protein>
    <submittedName>
        <fullName evidence="1">Uncharacterized protein</fullName>
    </submittedName>
</protein>
<dbReference type="Proteomes" id="UP000594261">
    <property type="component" value="Chromosome 11"/>
</dbReference>
<accession>A0A7N2MWS0</accession>